<dbReference type="GeneID" id="17777148"/>
<organism evidence="1 2">
    <name type="scientific">Pseudomonas phage CHA_P1</name>
    <dbReference type="NCBI Taxonomy" id="1327965"/>
    <lineage>
        <taxon>Viruses</taxon>
        <taxon>Duplodnaviria</taxon>
        <taxon>Heunggongvirae</taxon>
        <taxon>Uroviricota</taxon>
        <taxon>Caudoviricetes</taxon>
        <taxon>Vandenendeviridae</taxon>
        <taxon>Nankokuvirus</taxon>
        <taxon>Nankokuvirus PAKP3</taxon>
    </lineage>
</organism>
<evidence type="ECO:0000313" key="2">
    <source>
        <dbReference type="Proteomes" id="UP000018643"/>
    </source>
</evidence>
<reference evidence="1 2" key="1">
    <citation type="journal article" date="2013" name="Antimicrob. Agents Chemother.">
        <title>Predicting in vivo efficacy of therapeutic bacteriophages used to treat pulmonary infections.</title>
        <authorList>
            <person name="Henry M."/>
            <person name="Lavigne R."/>
            <person name="Debarbieux L."/>
        </authorList>
    </citation>
    <scope>NUCLEOTIDE SEQUENCE [LARGE SCALE GENOMIC DNA]</scope>
</reference>
<evidence type="ECO:0000313" key="1">
    <source>
        <dbReference type="EMBL" id="AGR89085.1"/>
    </source>
</evidence>
<proteinExistence type="predicted"/>
<sequence>MTDQYLRPDQMVEPGYYWWLPQFLSANPEKQENWQVTSWHPANPMRERSGIFVGPMIPPTEVKL</sequence>
<dbReference type="EMBL" id="KC862295">
    <property type="protein sequence ID" value="AGR89085.1"/>
    <property type="molecule type" value="Genomic_DNA"/>
</dbReference>
<dbReference type="KEGG" id="vg:17777148"/>
<dbReference type="RefSeq" id="YP_008858154.1">
    <property type="nucleotide sequence ID" value="NC_022974.1"/>
</dbReference>
<name>V5JVS9_9CAUD</name>
<dbReference type="Proteomes" id="UP000018643">
    <property type="component" value="Segment"/>
</dbReference>
<gene>
    <name evidence="1" type="ORF">CHA_P10131</name>
</gene>
<accession>V5JVS9</accession>
<protein>
    <submittedName>
        <fullName evidence="1">Uncharacterized protein</fullName>
    </submittedName>
</protein>